<reference evidence="2 3" key="1">
    <citation type="journal article" date="2009" name="Stand. Genomic Sci.">
        <title>Complete genome sequence of Stackebrandtia nassauensis type strain (LLR-40K-21).</title>
        <authorList>
            <person name="Munk C."/>
            <person name="Lapidus A."/>
            <person name="Copeland A."/>
            <person name="Jando M."/>
            <person name="Mayilraj S."/>
            <person name="Glavina Del Rio T."/>
            <person name="Nolan M."/>
            <person name="Chen F."/>
            <person name="Lucas S."/>
            <person name="Tice H."/>
            <person name="Cheng J.F."/>
            <person name="Han C."/>
            <person name="Detter J.C."/>
            <person name="Bruce D."/>
            <person name="Goodwin L."/>
            <person name="Chain P."/>
            <person name="Pitluck S."/>
            <person name="Goker M."/>
            <person name="Ovchinikova G."/>
            <person name="Pati A."/>
            <person name="Ivanova N."/>
            <person name="Mavromatis K."/>
            <person name="Chen A."/>
            <person name="Palaniappan K."/>
            <person name="Land M."/>
            <person name="Hauser L."/>
            <person name="Chang Y.J."/>
            <person name="Jeffries C.D."/>
            <person name="Bristow J."/>
            <person name="Eisen J.A."/>
            <person name="Markowitz V."/>
            <person name="Hugenholtz P."/>
            <person name="Kyrpides N.C."/>
            <person name="Klenk H.P."/>
        </authorList>
    </citation>
    <scope>NUCLEOTIDE SEQUENCE [LARGE SCALE GENOMIC DNA]</scope>
    <source>
        <strain evidence="3">DSM 44728 / CIP 108903 / NRRL B-16338 / NBRC 102104 / LLR-40K-21</strain>
    </source>
</reference>
<organism evidence="2 3">
    <name type="scientific">Stackebrandtia nassauensis (strain DSM 44728 / CIP 108903 / NRRL B-16338 / NBRC 102104 / LLR-40K-21)</name>
    <dbReference type="NCBI Taxonomy" id="446470"/>
    <lineage>
        <taxon>Bacteria</taxon>
        <taxon>Bacillati</taxon>
        <taxon>Actinomycetota</taxon>
        <taxon>Actinomycetes</taxon>
        <taxon>Glycomycetales</taxon>
        <taxon>Glycomycetaceae</taxon>
        <taxon>Stackebrandtia</taxon>
    </lineage>
</organism>
<sequence length="193" mass="21355">MSTRGSQARLVIVSVLLPLLVGGFVLQASEPLETWDSAPFAIAVLLGLFAILVLAGKLSLIIMNGLVPGLEQAGRVLAIDVPGIWYIQKRRRILLPWQDIAGVGFTEDPDNKFNFIIEIYPRDADRCGEEELLRQWMVDGAISHHGMPSQRLAFPPMRLDPIRDKVSPAVRAYARRSWVGGRPYASSQRIPGS</sequence>
<dbReference type="HOGENOM" id="CLU_1407985_0_0_11"/>
<dbReference type="AlphaFoldDB" id="D3Q7Y8"/>
<keyword evidence="1" id="KW-0472">Membrane</keyword>
<keyword evidence="1" id="KW-1133">Transmembrane helix</keyword>
<proteinExistence type="predicted"/>
<evidence type="ECO:0000256" key="1">
    <source>
        <dbReference type="SAM" id="Phobius"/>
    </source>
</evidence>
<dbReference type="RefSeq" id="WP_013016064.1">
    <property type="nucleotide sequence ID" value="NC_013947.1"/>
</dbReference>
<evidence type="ECO:0000313" key="2">
    <source>
        <dbReference type="EMBL" id="ADD40493.1"/>
    </source>
</evidence>
<dbReference type="KEGG" id="sna:Snas_0781"/>
<protein>
    <submittedName>
        <fullName evidence="2">Uncharacterized protein</fullName>
    </submittedName>
</protein>
<keyword evidence="3" id="KW-1185">Reference proteome</keyword>
<dbReference type="EMBL" id="CP001778">
    <property type="protein sequence ID" value="ADD40493.1"/>
    <property type="molecule type" value="Genomic_DNA"/>
</dbReference>
<dbReference type="Proteomes" id="UP000000844">
    <property type="component" value="Chromosome"/>
</dbReference>
<gene>
    <name evidence="2" type="ordered locus">Snas_0781</name>
</gene>
<accession>D3Q7Y8</accession>
<evidence type="ECO:0000313" key="3">
    <source>
        <dbReference type="Proteomes" id="UP000000844"/>
    </source>
</evidence>
<name>D3Q7Y8_STANL</name>
<keyword evidence="1" id="KW-0812">Transmembrane</keyword>
<feature type="transmembrane region" description="Helical" evidence="1">
    <location>
        <begin position="38"/>
        <end position="56"/>
    </location>
</feature>